<proteinExistence type="inferred from homology"/>
<dbReference type="EMBL" id="CP054705">
    <property type="protein sequence ID" value="QQK74976.1"/>
    <property type="molecule type" value="Genomic_DNA"/>
</dbReference>
<feature type="domain" description="MmgE/PrpD N-terminal" evidence="2">
    <location>
        <begin position="8"/>
        <end position="111"/>
    </location>
</feature>
<dbReference type="GO" id="GO:0016829">
    <property type="term" value="F:lyase activity"/>
    <property type="evidence" value="ECO:0007669"/>
    <property type="project" value="InterPro"/>
</dbReference>
<dbReference type="InterPro" id="IPR036148">
    <property type="entry name" value="MmgE/PrpD_sf"/>
</dbReference>
<dbReference type="Proteomes" id="UP000595823">
    <property type="component" value="Chromosome"/>
</dbReference>
<dbReference type="RefSeq" id="WP_200127470.1">
    <property type="nucleotide sequence ID" value="NZ_CP054705.1"/>
</dbReference>
<evidence type="ECO:0000313" key="3">
    <source>
        <dbReference type="EMBL" id="QQK74976.1"/>
    </source>
</evidence>
<name>A0A7T6Z1I0_9BACI</name>
<dbReference type="AlphaFoldDB" id="A0A7T6Z1I0"/>
<dbReference type="SUPFAM" id="SSF103378">
    <property type="entry name" value="2-methylcitrate dehydratase PrpD"/>
    <property type="match status" value="1"/>
</dbReference>
<keyword evidence="4" id="KW-1185">Reference proteome</keyword>
<dbReference type="KEGG" id="scia:HUG15_04735"/>
<dbReference type="InterPro" id="IPR045336">
    <property type="entry name" value="MmgE_PrpD_N"/>
</dbReference>
<comment type="similarity">
    <text evidence="1">Belongs to the PrpD family.</text>
</comment>
<evidence type="ECO:0000259" key="2">
    <source>
        <dbReference type="Pfam" id="PF03972"/>
    </source>
</evidence>
<sequence length="123" mass="13307">MPITKTLDYLEHENYDFLSPEVVTISKKCLLDFIVASFAGYQNKASTTIALNPAGWLGEEGSCTVIGEEHQVSPLAATFANVTLSSCMDIDDGHRQPVGHPGCMVIPPCWHVKKSCKTVPGSI</sequence>
<accession>A0A7T6Z1I0</accession>
<dbReference type="PANTHER" id="PTHR16943">
    <property type="entry name" value="2-METHYLCITRATE DEHYDRATASE-RELATED"/>
    <property type="match status" value="1"/>
</dbReference>
<dbReference type="Pfam" id="PF03972">
    <property type="entry name" value="MmgE_PrpD_N"/>
    <property type="match status" value="1"/>
</dbReference>
<dbReference type="InterPro" id="IPR042183">
    <property type="entry name" value="MmgE/PrpD_sf_1"/>
</dbReference>
<reference evidence="3 4" key="1">
    <citation type="submission" date="2020-06" db="EMBL/GenBank/DDBJ databases">
        <title>Genomic analysis of Salicibibacter sp. NKC5-3.</title>
        <authorList>
            <person name="Oh Y.J."/>
        </authorList>
    </citation>
    <scope>NUCLEOTIDE SEQUENCE [LARGE SCALE GENOMIC DNA]</scope>
    <source>
        <strain evidence="3 4">NKC5-3</strain>
    </source>
</reference>
<organism evidence="3 4">
    <name type="scientific">Salicibibacter cibarius</name>
    <dbReference type="NCBI Taxonomy" id="2743000"/>
    <lineage>
        <taxon>Bacteria</taxon>
        <taxon>Bacillati</taxon>
        <taxon>Bacillota</taxon>
        <taxon>Bacilli</taxon>
        <taxon>Bacillales</taxon>
        <taxon>Bacillaceae</taxon>
        <taxon>Salicibibacter</taxon>
    </lineage>
</organism>
<dbReference type="PANTHER" id="PTHR16943:SF8">
    <property type="entry name" value="2-METHYLCITRATE DEHYDRATASE"/>
    <property type="match status" value="1"/>
</dbReference>
<dbReference type="Gene3D" id="1.10.4100.10">
    <property type="entry name" value="2-methylcitrate dehydratase PrpD"/>
    <property type="match status" value="1"/>
</dbReference>
<evidence type="ECO:0000256" key="1">
    <source>
        <dbReference type="ARBA" id="ARBA00006174"/>
    </source>
</evidence>
<gene>
    <name evidence="3" type="ORF">HUG15_04735</name>
</gene>
<evidence type="ECO:0000313" key="4">
    <source>
        <dbReference type="Proteomes" id="UP000595823"/>
    </source>
</evidence>
<dbReference type="InterPro" id="IPR005656">
    <property type="entry name" value="MmgE_PrpD"/>
</dbReference>
<protein>
    <submittedName>
        <fullName evidence="3">MmgE/PrpD family protein</fullName>
    </submittedName>
</protein>